<feature type="domain" description="C2H2-type" evidence="2">
    <location>
        <begin position="160"/>
        <end position="183"/>
    </location>
</feature>
<dbReference type="PROSITE" id="PS50157">
    <property type="entry name" value="ZINC_FINGER_C2H2_2"/>
    <property type="match status" value="2"/>
</dbReference>
<evidence type="ECO:0000313" key="4">
    <source>
        <dbReference type="EnsemblFungi" id="EJT72070"/>
    </source>
</evidence>
<accession>J3PCU9</accession>
<dbReference type="EnsemblFungi" id="EJT72070">
    <property type="protein sequence ID" value="EJT72070"/>
    <property type="gene ID" value="GGTG_11318"/>
</dbReference>
<keyword evidence="5" id="KW-1185">Reference proteome</keyword>
<sequence length="250" mass="27036">MVSAMANQSWSACSVLHPNLWGDHEWLSAYTSSDPKDPIYDDVFGLLPSSADNGWVPPSILGSSSSLTTQNKIHQESDECGGHIGPLAPFQTYYSPPLSPSADSLIPEPLLCVVSGSALSATITTDTSGAKDTDLVEISSDHVPDAARHDSLQLDAAKPANCGTCGISFSGITALRRHEKKHTQFTCGRDGCCRSFSSLRSLERHQQKAGAHLTVDSPMFRCACGRPTTRKDHHQRHLHAKRGWSNTRSI</sequence>
<keyword evidence="1" id="KW-0479">Metal-binding</keyword>
<dbReference type="AlphaFoldDB" id="J3PCU9"/>
<proteinExistence type="predicted"/>
<dbReference type="InterPro" id="IPR013087">
    <property type="entry name" value="Znf_C2H2_type"/>
</dbReference>
<dbReference type="VEuPathDB" id="FungiDB:GGTG_11318"/>
<dbReference type="InterPro" id="IPR036236">
    <property type="entry name" value="Znf_C2H2_sf"/>
</dbReference>
<dbReference type="Gene3D" id="3.30.160.60">
    <property type="entry name" value="Classic Zinc Finger"/>
    <property type="match status" value="1"/>
</dbReference>
<reference evidence="5" key="1">
    <citation type="submission" date="2010-07" db="EMBL/GenBank/DDBJ databases">
        <title>The genome sequence of Gaeumannomyces graminis var. tritici strain R3-111a-1.</title>
        <authorList>
            <consortium name="The Broad Institute Genome Sequencing Platform"/>
            <person name="Ma L.-J."/>
            <person name="Dead R."/>
            <person name="Young S."/>
            <person name="Zeng Q."/>
            <person name="Koehrsen M."/>
            <person name="Alvarado L."/>
            <person name="Berlin A."/>
            <person name="Chapman S.B."/>
            <person name="Chen Z."/>
            <person name="Freedman E."/>
            <person name="Gellesch M."/>
            <person name="Goldberg J."/>
            <person name="Griggs A."/>
            <person name="Gujja S."/>
            <person name="Heilman E.R."/>
            <person name="Heiman D."/>
            <person name="Hepburn T."/>
            <person name="Howarth C."/>
            <person name="Jen D."/>
            <person name="Larson L."/>
            <person name="Mehta T."/>
            <person name="Neiman D."/>
            <person name="Pearson M."/>
            <person name="Roberts A."/>
            <person name="Saif S."/>
            <person name="Shea T."/>
            <person name="Shenoy N."/>
            <person name="Sisk P."/>
            <person name="Stolte C."/>
            <person name="Sykes S."/>
            <person name="Walk T."/>
            <person name="White J."/>
            <person name="Yandava C."/>
            <person name="Haas B."/>
            <person name="Nusbaum C."/>
            <person name="Birren B."/>
        </authorList>
    </citation>
    <scope>NUCLEOTIDE SEQUENCE [LARGE SCALE GENOMIC DNA]</scope>
    <source>
        <strain evidence="5">R3-111a-1</strain>
    </source>
</reference>
<dbReference type="Proteomes" id="UP000006039">
    <property type="component" value="Unassembled WGS sequence"/>
</dbReference>
<gene>
    <name evidence="4" type="primary">20351776</name>
    <name evidence="3" type="ORF">GGTG_11318</name>
</gene>
<reference evidence="3" key="3">
    <citation type="submission" date="2010-09" db="EMBL/GenBank/DDBJ databases">
        <title>Annotation of Gaeumannomyces graminis var. tritici R3-111a-1.</title>
        <authorList>
            <consortium name="The Broad Institute Genome Sequencing Platform"/>
            <person name="Ma L.-J."/>
            <person name="Dead R."/>
            <person name="Young S.K."/>
            <person name="Zeng Q."/>
            <person name="Gargeya S."/>
            <person name="Fitzgerald M."/>
            <person name="Haas B."/>
            <person name="Abouelleil A."/>
            <person name="Alvarado L."/>
            <person name="Arachchi H.M."/>
            <person name="Berlin A."/>
            <person name="Brown A."/>
            <person name="Chapman S.B."/>
            <person name="Chen Z."/>
            <person name="Dunbar C."/>
            <person name="Freedman E."/>
            <person name="Gearin G."/>
            <person name="Gellesch M."/>
            <person name="Goldberg J."/>
            <person name="Griggs A."/>
            <person name="Gujja S."/>
            <person name="Heiman D."/>
            <person name="Howarth C."/>
            <person name="Larson L."/>
            <person name="Lui A."/>
            <person name="MacDonald P.J.P."/>
            <person name="Mehta T."/>
            <person name="Montmayeur A."/>
            <person name="Murphy C."/>
            <person name="Neiman D."/>
            <person name="Pearson M."/>
            <person name="Priest M."/>
            <person name="Roberts A."/>
            <person name="Saif S."/>
            <person name="Shea T."/>
            <person name="Shenoy N."/>
            <person name="Sisk P."/>
            <person name="Stolte C."/>
            <person name="Sykes S."/>
            <person name="Yandava C."/>
            <person name="Wortman J."/>
            <person name="Nusbaum C."/>
            <person name="Birren B."/>
        </authorList>
    </citation>
    <scope>NUCLEOTIDE SEQUENCE</scope>
    <source>
        <strain evidence="3">R3-111a-1</strain>
    </source>
</reference>
<name>J3PCU9_GAET3</name>
<dbReference type="SMART" id="SM00355">
    <property type="entry name" value="ZnF_C2H2"/>
    <property type="match status" value="2"/>
</dbReference>
<reference evidence="3" key="2">
    <citation type="submission" date="2010-07" db="EMBL/GenBank/DDBJ databases">
        <authorList>
            <consortium name="The Broad Institute Genome Sequencing Platform"/>
            <consortium name="Broad Institute Genome Sequencing Center for Infectious Disease"/>
            <person name="Ma L.-J."/>
            <person name="Dead R."/>
            <person name="Young S."/>
            <person name="Zeng Q."/>
            <person name="Koehrsen M."/>
            <person name="Alvarado L."/>
            <person name="Berlin A."/>
            <person name="Chapman S.B."/>
            <person name="Chen Z."/>
            <person name="Freedman E."/>
            <person name="Gellesch M."/>
            <person name="Goldberg J."/>
            <person name="Griggs A."/>
            <person name="Gujja S."/>
            <person name="Heilman E.R."/>
            <person name="Heiman D."/>
            <person name="Hepburn T."/>
            <person name="Howarth C."/>
            <person name="Jen D."/>
            <person name="Larson L."/>
            <person name="Mehta T."/>
            <person name="Neiman D."/>
            <person name="Pearson M."/>
            <person name="Roberts A."/>
            <person name="Saif S."/>
            <person name="Shea T."/>
            <person name="Shenoy N."/>
            <person name="Sisk P."/>
            <person name="Stolte C."/>
            <person name="Sykes S."/>
            <person name="Walk T."/>
            <person name="White J."/>
            <person name="Yandava C."/>
            <person name="Haas B."/>
            <person name="Nusbaum C."/>
            <person name="Birren B."/>
        </authorList>
    </citation>
    <scope>NUCLEOTIDE SEQUENCE</scope>
    <source>
        <strain evidence="3">R3-111a-1</strain>
    </source>
</reference>
<evidence type="ECO:0000256" key="1">
    <source>
        <dbReference type="PROSITE-ProRule" id="PRU00042"/>
    </source>
</evidence>
<organism evidence="3">
    <name type="scientific">Gaeumannomyces tritici (strain R3-111a-1)</name>
    <name type="common">Wheat and barley take-all root rot fungus</name>
    <name type="synonym">Gaeumannomyces graminis var. tritici</name>
    <dbReference type="NCBI Taxonomy" id="644352"/>
    <lineage>
        <taxon>Eukaryota</taxon>
        <taxon>Fungi</taxon>
        <taxon>Dikarya</taxon>
        <taxon>Ascomycota</taxon>
        <taxon>Pezizomycotina</taxon>
        <taxon>Sordariomycetes</taxon>
        <taxon>Sordariomycetidae</taxon>
        <taxon>Magnaporthales</taxon>
        <taxon>Magnaporthaceae</taxon>
        <taxon>Gaeumannomyces</taxon>
    </lineage>
</organism>
<evidence type="ECO:0000313" key="3">
    <source>
        <dbReference type="EMBL" id="EJT72070.1"/>
    </source>
</evidence>
<keyword evidence="1" id="KW-0863">Zinc-finger</keyword>
<dbReference type="EMBL" id="GL385400">
    <property type="protein sequence ID" value="EJT72070.1"/>
    <property type="molecule type" value="Genomic_DNA"/>
</dbReference>
<dbReference type="GeneID" id="20351776"/>
<dbReference type="PROSITE" id="PS00028">
    <property type="entry name" value="ZINC_FINGER_C2H2_1"/>
    <property type="match status" value="1"/>
</dbReference>
<feature type="domain" description="C2H2-type" evidence="2">
    <location>
        <begin position="185"/>
        <end position="212"/>
    </location>
</feature>
<dbReference type="GO" id="GO:0008270">
    <property type="term" value="F:zinc ion binding"/>
    <property type="evidence" value="ECO:0007669"/>
    <property type="project" value="UniProtKB-KW"/>
</dbReference>
<dbReference type="SUPFAM" id="SSF57667">
    <property type="entry name" value="beta-beta-alpha zinc fingers"/>
    <property type="match status" value="1"/>
</dbReference>
<dbReference type="RefSeq" id="XP_009227467.1">
    <property type="nucleotide sequence ID" value="XM_009229203.1"/>
</dbReference>
<protein>
    <recommendedName>
        <fullName evidence="2">C2H2-type domain-containing protein</fullName>
    </recommendedName>
</protein>
<keyword evidence="1" id="KW-0862">Zinc</keyword>
<evidence type="ECO:0000313" key="5">
    <source>
        <dbReference type="Proteomes" id="UP000006039"/>
    </source>
</evidence>
<dbReference type="HOGENOM" id="CLU_1111471_0_0_1"/>
<dbReference type="OrthoDB" id="654211at2759"/>
<evidence type="ECO:0000259" key="2">
    <source>
        <dbReference type="PROSITE" id="PS50157"/>
    </source>
</evidence>
<reference evidence="4" key="5">
    <citation type="submission" date="2018-04" db="UniProtKB">
        <authorList>
            <consortium name="EnsemblFungi"/>
        </authorList>
    </citation>
    <scope>IDENTIFICATION</scope>
    <source>
        <strain evidence="4">R3-111a-1</strain>
    </source>
</reference>
<reference evidence="4" key="4">
    <citation type="journal article" date="2015" name="G3 (Bethesda)">
        <title>Genome sequences of three phytopathogenic species of the Magnaporthaceae family of fungi.</title>
        <authorList>
            <person name="Okagaki L.H."/>
            <person name="Nunes C.C."/>
            <person name="Sailsbery J."/>
            <person name="Clay B."/>
            <person name="Brown D."/>
            <person name="John T."/>
            <person name="Oh Y."/>
            <person name="Young N."/>
            <person name="Fitzgerald M."/>
            <person name="Haas B.J."/>
            <person name="Zeng Q."/>
            <person name="Young S."/>
            <person name="Adiconis X."/>
            <person name="Fan L."/>
            <person name="Levin J.Z."/>
            <person name="Mitchell T.K."/>
            <person name="Okubara P.A."/>
            <person name="Farman M.L."/>
            <person name="Kohn L.M."/>
            <person name="Birren B."/>
            <person name="Ma L.-J."/>
            <person name="Dean R.A."/>
        </authorList>
    </citation>
    <scope>NUCLEOTIDE SEQUENCE</scope>
    <source>
        <strain evidence="4">R3-111a-1</strain>
    </source>
</reference>